<evidence type="ECO:0000313" key="3">
    <source>
        <dbReference type="Proteomes" id="UP000003150"/>
    </source>
</evidence>
<dbReference type="Proteomes" id="UP000003150">
    <property type="component" value="Unassembled WGS sequence"/>
</dbReference>
<name>D4TXE9_9ACTO</name>
<feature type="region of interest" description="Disordered" evidence="1">
    <location>
        <begin position="1"/>
        <end position="27"/>
    </location>
</feature>
<dbReference type="AlphaFoldDB" id="D4TXE9"/>
<evidence type="ECO:0000313" key="2">
    <source>
        <dbReference type="EMBL" id="EFF80418.1"/>
    </source>
</evidence>
<comment type="caution">
    <text evidence="2">The sequence shown here is derived from an EMBL/GenBank/DDBJ whole genome shotgun (WGS) entry which is preliminary data.</text>
</comment>
<organism evidence="2 3">
    <name type="scientific">Schaalia odontolytica F0309</name>
    <dbReference type="NCBI Taxonomy" id="649742"/>
    <lineage>
        <taxon>Bacteria</taxon>
        <taxon>Bacillati</taxon>
        <taxon>Actinomycetota</taxon>
        <taxon>Actinomycetes</taxon>
        <taxon>Actinomycetales</taxon>
        <taxon>Actinomycetaceae</taxon>
        <taxon>Schaalia</taxon>
    </lineage>
</organism>
<protein>
    <submittedName>
        <fullName evidence="2">Uncharacterized protein</fullName>
    </submittedName>
</protein>
<gene>
    <name evidence="2" type="ORF">HMPREF0970_00612</name>
</gene>
<dbReference type="PATRIC" id="fig|649742.3.peg.359"/>
<dbReference type="EMBL" id="ACYT02000016">
    <property type="protein sequence ID" value="EFF80418.1"/>
    <property type="molecule type" value="Genomic_DNA"/>
</dbReference>
<proteinExistence type="predicted"/>
<sequence length="58" mass="6495">MLRGPHPPRERATASSTNTRGCSYQLPSPVRSAKRAASFHENLLMKAQWDSHGPHPSW</sequence>
<feature type="compositionally biased region" description="Polar residues" evidence="1">
    <location>
        <begin position="13"/>
        <end position="26"/>
    </location>
</feature>
<reference evidence="2 3" key="1">
    <citation type="submission" date="2009-10" db="EMBL/GenBank/DDBJ databases">
        <authorList>
            <person name="Weinstock G."/>
            <person name="Sodergren E."/>
            <person name="Clifton S."/>
            <person name="Fulton L."/>
            <person name="Fulton B."/>
            <person name="Courtney L."/>
            <person name="Fronick C."/>
            <person name="Harrison M."/>
            <person name="Strong C."/>
            <person name="Farmer C."/>
            <person name="Delahaunty K."/>
            <person name="Markovic C."/>
            <person name="Hall O."/>
            <person name="Minx P."/>
            <person name="Tomlinson C."/>
            <person name="Mitreva M."/>
            <person name="Nelson J."/>
            <person name="Hou S."/>
            <person name="Wollam A."/>
            <person name="Pepin K.H."/>
            <person name="Johnson M."/>
            <person name="Bhonagiri V."/>
            <person name="Nash W.E."/>
            <person name="Warren W."/>
            <person name="Chinwalla A."/>
            <person name="Mardis E.R."/>
            <person name="Wilson R.K."/>
        </authorList>
    </citation>
    <scope>NUCLEOTIDE SEQUENCE [LARGE SCALE GENOMIC DNA]</scope>
    <source>
        <strain evidence="2 3">F0309</strain>
    </source>
</reference>
<accession>D4TXE9</accession>
<evidence type="ECO:0000256" key="1">
    <source>
        <dbReference type="SAM" id="MobiDB-lite"/>
    </source>
</evidence>
<dbReference type="HOGENOM" id="CLU_2968957_0_0_11"/>